<dbReference type="AlphaFoldDB" id="A0A381NVA4"/>
<reference evidence="1" key="1">
    <citation type="submission" date="2018-05" db="EMBL/GenBank/DDBJ databases">
        <authorList>
            <person name="Lanie J.A."/>
            <person name="Ng W.-L."/>
            <person name="Kazmierczak K.M."/>
            <person name="Andrzejewski T.M."/>
            <person name="Davidsen T.M."/>
            <person name="Wayne K.J."/>
            <person name="Tettelin H."/>
            <person name="Glass J.I."/>
            <person name="Rusch D."/>
            <person name="Podicherti R."/>
            <person name="Tsui H.-C.T."/>
            <person name="Winkler M.E."/>
        </authorList>
    </citation>
    <scope>NUCLEOTIDE SEQUENCE</scope>
</reference>
<evidence type="ECO:0000313" key="1">
    <source>
        <dbReference type="EMBL" id="SUZ58531.1"/>
    </source>
</evidence>
<dbReference type="EMBL" id="UINC01000625">
    <property type="protein sequence ID" value="SUZ58531.1"/>
    <property type="molecule type" value="Genomic_DNA"/>
</dbReference>
<organism evidence="1">
    <name type="scientific">marine metagenome</name>
    <dbReference type="NCBI Taxonomy" id="408172"/>
    <lineage>
        <taxon>unclassified sequences</taxon>
        <taxon>metagenomes</taxon>
        <taxon>ecological metagenomes</taxon>
    </lineage>
</organism>
<gene>
    <name evidence="1" type="ORF">METZ01_LOCUS11385</name>
</gene>
<protein>
    <submittedName>
        <fullName evidence="1">Uncharacterized protein</fullName>
    </submittedName>
</protein>
<accession>A0A381NVA4</accession>
<name>A0A381NVA4_9ZZZZ</name>
<sequence>MQTISEFMAADHSRCDQLYADGESALLAEKFEVG</sequence>
<proteinExistence type="predicted"/>